<dbReference type="SUPFAM" id="SSF55781">
    <property type="entry name" value="GAF domain-like"/>
    <property type="match status" value="1"/>
</dbReference>
<dbReference type="Gene3D" id="3.30.450.40">
    <property type="match status" value="1"/>
</dbReference>
<evidence type="ECO:0000313" key="3">
    <source>
        <dbReference type="Proteomes" id="UP000541969"/>
    </source>
</evidence>
<comment type="caution">
    <text evidence="2">The sequence shown here is derived from an EMBL/GenBank/DDBJ whole genome shotgun (WGS) entry which is preliminary data.</text>
</comment>
<dbReference type="SUPFAM" id="SSF55073">
    <property type="entry name" value="Nucleotide cyclase"/>
    <property type="match status" value="1"/>
</dbReference>
<reference evidence="2 3" key="1">
    <citation type="submission" date="2020-07" db="EMBL/GenBank/DDBJ databases">
        <title>Sequencing the genomes of 1000 actinobacteria strains.</title>
        <authorList>
            <person name="Klenk H.-P."/>
        </authorList>
    </citation>
    <scope>NUCLEOTIDE SEQUENCE [LARGE SCALE GENOMIC DNA]</scope>
    <source>
        <strain evidence="2 3">DSM 104001</strain>
    </source>
</reference>
<gene>
    <name evidence="2" type="ORF">GGQ55_001416</name>
</gene>
<organism evidence="2 3">
    <name type="scientific">Petropleomorpha daqingensis</name>
    <dbReference type="NCBI Taxonomy" id="2026353"/>
    <lineage>
        <taxon>Bacteria</taxon>
        <taxon>Bacillati</taxon>
        <taxon>Actinomycetota</taxon>
        <taxon>Actinomycetes</taxon>
        <taxon>Geodermatophilales</taxon>
        <taxon>Geodermatophilaceae</taxon>
        <taxon>Petropleomorpha</taxon>
    </lineage>
</organism>
<dbReference type="InterPro" id="IPR003018">
    <property type="entry name" value="GAF"/>
</dbReference>
<sequence>MTTTVPEPRETSGATTALVLAYVREHGGDAAVAETLRRAAVPFTAEELGRPDHWVGYDTRVRLFTAATEVLGDPETMWRVGSEALSNGLSPALVLIVRAIGSPRQVYRQLPRAVAKFSTTSTMTVLEAGATHATIHYRLHDGYRHSRLDCDYARGLIGMVPVVFGLPRAEVRHDECESDGHPACIYHLTWESRSRLGRRRRRSAEASAEAELVALRGQLRTLQSAASDLVASDDLDAILHTIVARAAQAVLAPAYVLAVTPPAGGAPLVHSAGLPDDAITGTARTLLATGDLGPHAVVVDVASARRRHGRLAAVYPEGHGAIGDERSMLAAYAGHAAAALDLLMALEDARLEADRAGALLALAHELAAAPDADAVCDVVARALPRVVGCSRATIMLWDPASGRLRTRASEGLDAGAAAFAARTDLAAEDTPELVGMLTDREPRVLRDATSSPALRGLLEGLGSTDAVAVPLLAGTSFLGVAAAGWRQGEAPSVLDGDVLVRLRGVGDQASTALQKARLLETVRHQAAHDALTGLPNRVLFLERLTAALERPEAEEQIAVLFCDLDRFKAVNDSLGHAAGDELLRQVAARLLSAVRPGDTVGRLSGDEFAVVLRGLSSPEGAHSLARRVLACFDEPFRLEGREVRIGTSVGVAVHANGDGGPELLLRRADAAMYADKHRDREAPAR</sequence>
<dbReference type="InterPro" id="IPR043128">
    <property type="entry name" value="Rev_trsase/Diguanyl_cyclase"/>
</dbReference>
<dbReference type="PANTHER" id="PTHR46663:SF3">
    <property type="entry name" value="SLL0267 PROTEIN"/>
    <property type="match status" value="1"/>
</dbReference>
<dbReference type="CDD" id="cd01949">
    <property type="entry name" value="GGDEF"/>
    <property type="match status" value="1"/>
</dbReference>
<feature type="domain" description="GGDEF" evidence="1">
    <location>
        <begin position="555"/>
        <end position="685"/>
    </location>
</feature>
<dbReference type="SMART" id="SM00065">
    <property type="entry name" value="GAF"/>
    <property type="match status" value="1"/>
</dbReference>
<dbReference type="RefSeq" id="WP_366488913.1">
    <property type="nucleotide sequence ID" value="NZ_JACBZT010000001.1"/>
</dbReference>
<dbReference type="Pfam" id="PF01590">
    <property type="entry name" value="GAF"/>
    <property type="match status" value="1"/>
</dbReference>
<dbReference type="SMART" id="SM00267">
    <property type="entry name" value="GGDEF"/>
    <property type="match status" value="1"/>
</dbReference>
<dbReference type="PROSITE" id="PS50887">
    <property type="entry name" value="GGDEF"/>
    <property type="match status" value="1"/>
</dbReference>
<dbReference type="InterPro" id="IPR052163">
    <property type="entry name" value="DGC-Regulatory_Protein"/>
</dbReference>
<name>A0A853CFM5_9ACTN</name>
<dbReference type="Proteomes" id="UP000541969">
    <property type="component" value="Unassembled WGS sequence"/>
</dbReference>
<evidence type="ECO:0000259" key="1">
    <source>
        <dbReference type="PROSITE" id="PS50887"/>
    </source>
</evidence>
<accession>A0A853CFM5</accession>
<dbReference type="Pfam" id="PF00990">
    <property type="entry name" value="GGDEF"/>
    <property type="match status" value="1"/>
</dbReference>
<evidence type="ECO:0000313" key="2">
    <source>
        <dbReference type="EMBL" id="NYJ05138.1"/>
    </source>
</evidence>
<dbReference type="Gene3D" id="3.30.70.270">
    <property type="match status" value="1"/>
</dbReference>
<dbReference type="PANTHER" id="PTHR46663">
    <property type="entry name" value="DIGUANYLATE CYCLASE DGCT-RELATED"/>
    <property type="match status" value="1"/>
</dbReference>
<proteinExistence type="predicted"/>
<protein>
    <submittedName>
        <fullName evidence="2">Diguanylate cyclase (GGDEF)-like protein</fullName>
    </submittedName>
</protein>
<keyword evidence="3" id="KW-1185">Reference proteome</keyword>
<dbReference type="NCBIfam" id="TIGR00254">
    <property type="entry name" value="GGDEF"/>
    <property type="match status" value="1"/>
</dbReference>
<dbReference type="InterPro" id="IPR000160">
    <property type="entry name" value="GGDEF_dom"/>
</dbReference>
<dbReference type="EMBL" id="JACBZT010000001">
    <property type="protein sequence ID" value="NYJ05138.1"/>
    <property type="molecule type" value="Genomic_DNA"/>
</dbReference>
<dbReference type="InterPro" id="IPR029016">
    <property type="entry name" value="GAF-like_dom_sf"/>
</dbReference>
<dbReference type="AlphaFoldDB" id="A0A853CFM5"/>
<dbReference type="InterPro" id="IPR029787">
    <property type="entry name" value="Nucleotide_cyclase"/>
</dbReference>